<name>A0ABW5PPN0_9BACI</name>
<proteinExistence type="predicted"/>
<comment type="caution">
    <text evidence="1">The sequence shown here is derived from an EMBL/GenBank/DDBJ whole genome shotgun (WGS) entry which is preliminary data.</text>
</comment>
<evidence type="ECO:0000313" key="2">
    <source>
        <dbReference type="Proteomes" id="UP001597458"/>
    </source>
</evidence>
<protein>
    <recommendedName>
        <fullName evidence="3">DUF2564 family protein</fullName>
    </recommendedName>
</protein>
<sequence>MNEADQIQSKEHLKSLKKAQNYLQNAMNSITQAEAMQNNLAFHQTEQYTQKAKQELAQSKINQDPLIQTAEQDIDQADKVIKQIKSSQNNHLS</sequence>
<gene>
    <name evidence="1" type="ORF">ACFSTF_05545</name>
</gene>
<dbReference type="Proteomes" id="UP001597458">
    <property type="component" value="Unassembled WGS sequence"/>
</dbReference>
<accession>A0ABW5PPN0</accession>
<evidence type="ECO:0000313" key="1">
    <source>
        <dbReference type="EMBL" id="MFD2616772.1"/>
    </source>
</evidence>
<keyword evidence="2" id="KW-1185">Reference proteome</keyword>
<evidence type="ECO:0008006" key="3">
    <source>
        <dbReference type="Google" id="ProtNLM"/>
    </source>
</evidence>
<reference evidence="2" key="1">
    <citation type="journal article" date="2019" name="Int. J. Syst. Evol. Microbiol.">
        <title>The Global Catalogue of Microorganisms (GCM) 10K type strain sequencing project: providing services to taxonomists for standard genome sequencing and annotation.</title>
        <authorList>
            <consortium name="The Broad Institute Genomics Platform"/>
            <consortium name="The Broad Institute Genome Sequencing Center for Infectious Disease"/>
            <person name="Wu L."/>
            <person name="Ma J."/>
        </authorList>
    </citation>
    <scope>NUCLEOTIDE SEQUENCE [LARGE SCALE GENOMIC DNA]</scope>
    <source>
        <strain evidence="2">TISTR 2241</strain>
    </source>
</reference>
<dbReference type="EMBL" id="JBHUMR010000008">
    <property type="protein sequence ID" value="MFD2616772.1"/>
    <property type="molecule type" value="Genomic_DNA"/>
</dbReference>
<organism evidence="1 2">
    <name type="scientific">Terrilactibacillus laevilacticus</name>
    <dbReference type="NCBI Taxonomy" id="1380157"/>
    <lineage>
        <taxon>Bacteria</taxon>
        <taxon>Bacillati</taxon>
        <taxon>Bacillota</taxon>
        <taxon>Bacilli</taxon>
        <taxon>Bacillales</taxon>
        <taxon>Bacillaceae</taxon>
        <taxon>Terrilactibacillus</taxon>
    </lineage>
</organism>
<dbReference type="RefSeq" id="WP_141189379.1">
    <property type="nucleotide sequence ID" value="NZ_JBHUMR010000008.1"/>
</dbReference>